<dbReference type="OrthoDB" id="3558497at2759"/>
<accession>S3E4G1</accession>
<evidence type="ECO:0000313" key="2">
    <source>
        <dbReference type="Proteomes" id="UP000016922"/>
    </source>
</evidence>
<keyword evidence="2" id="KW-1185">Reference proteome</keyword>
<evidence type="ECO:0000313" key="1">
    <source>
        <dbReference type="EMBL" id="EPE33278.1"/>
    </source>
</evidence>
<dbReference type="HOGENOM" id="CLU_1938364_0_0_1"/>
<protein>
    <submittedName>
        <fullName evidence="1">Uncharacterized protein</fullName>
    </submittedName>
</protein>
<sequence length="130" mass="14930">MAAAAAFAEAGKSPVGAHMEVKKELHARYATPTSLWNELFNLLGADAKFEIQVKENNEKFSLLAYLKIWQMRHNVYNIVSSKEFDMVSSTVNLVYRGLFADEFFKYRRYYGRSVNNIDRDNAVSSYSIRS</sequence>
<organism evidence="1 2">
    <name type="scientific">Glarea lozoyensis (strain ATCC 20868 / MF5171)</name>
    <dbReference type="NCBI Taxonomy" id="1116229"/>
    <lineage>
        <taxon>Eukaryota</taxon>
        <taxon>Fungi</taxon>
        <taxon>Dikarya</taxon>
        <taxon>Ascomycota</taxon>
        <taxon>Pezizomycotina</taxon>
        <taxon>Leotiomycetes</taxon>
        <taxon>Helotiales</taxon>
        <taxon>Helotiaceae</taxon>
        <taxon>Glarea</taxon>
    </lineage>
</organism>
<dbReference type="RefSeq" id="XP_008079895.1">
    <property type="nucleotide sequence ID" value="XM_008081704.1"/>
</dbReference>
<gene>
    <name evidence="1" type="ORF">GLAREA_06290</name>
</gene>
<dbReference type="Proteomes" id="UP000016922">
    <property type="component" value="Unassembled WGS sequence"/>
</dbReference>
<dbReference type="EMBL" id="KE145358">
    <property type="protein sequence ID" value="EPE33278.1"/>
    <property type="molecule type" value="Genomic_DNA"/>
</dbReference>
<reference evidence="1 2" key="1">
    <citation type="journal article" date="2013" name="BMC Genomics">
        <title>Genomics-driven discovery of the pneumocandin biosynthetic gene cluster in the fungus Glarea lozoyensis.</title>
        <authorList>
            <person name="Chen L."/>
            <person name="Yue Q."/>
            <person name="Zhang X."/>
            <person name="Xiang M."/>
            <person name="Wang C."/>
            <person name="Li S."/>
            <person name="Che Y."/>
            <person name="Ortiz-Lopez F.J."/>
            <person name="Bills G.F."/>
            <person name="Liu X."/>
            <person name="An Z."/>
        </authorList>
    </citation>
    <scope>NUCLEOTIDE SEQUENCE [LARGE SCALE GENOMIC DNA]</scope>
    <source>
        <strain evidence="2">ATCC 20868 / MF5171</strain>
    </source>
</reference>
<dbReference type="AlphaFoldDB" id="S3E4G1"/>
<dbReference type="GeneID" id="19465344"/>
<proteinExistence type="predicted"/>
<dbReference type="KEGG" id="glz:GLAREA_06290"/>
<name>S3E4G1_GLAL2</name>